<name>A0ACB8D8T6_DERSI</name>
<sequence length="161" mass="17614">MATSRAGLLLVCAAAVVSSAHDVTTTDDSFRNRNAAVEGNIEGFVDLGHHTASYHKGVLADHGMVVLFQPHTGSAVHLRSSTKHHLDPKRQLFFVSDFPHLLKNLRKGFVSKGYLTRSGYVHSGIIETAWESDRDNVTLKAMPNITSAHLKPNSLEKMTVV</sequence>
<evidence type="ECO:0000313" key="2">
    <source>
        <dbReference type="Proteomes" id="UP000821865"/>
    </source>
</evidence>
<comment type="caution">
    <text evidence="1">The sequence shown here is derived from an EMBL/GenBank/DDBJ whole genome shotgun (WGS) entry which is preliminary data.</text>
</comment>
<accession>A0ACB8D8T6</accession>
<keyword evidence="2" id="KW-1185">Reference proteome</keyword>
<proteinExistence type="predicted"/>
<gene>
    <name evidence="1" type="ORF">HPB49_024799</name>
</gene>
<reference evidence="1" key="1">
    <citation type="submission" date="2020-05" db="EMBL/GenBank/DDBJ databases">
        <title>Large-scale comparative analyses of tick genomes elucidate their genetic diversity and vector capacities.</title>
        <authorList>
            <person name="Jia N."/>
            <person name="Wang J."/>
            <person name="Shi W."/>
            <person name="Du L."/>
            <person name="Sun Y."/>
            <person name="Zhan W."/>
            <person name="Jiang J."/>
            <person name="Wang Q."/>
            <person name="Zhang B."/>
            <person name="Ji P."/>
            <person name="Sakyi L.B."/>
            <person name="Cui X."/>
            <person name="Yuan T."/>
            <person name="Jiang B."/>
            <person name="Yang W."/>
            <person name="Lam T.T.-Y."/>
            <person name="Chang Q."/>
            <person name="Ding S."/>
            <person name="Wang X."/>
            <person name="Zhu J."/>
            <person name="Ruan X."/>
            <person name="Zhao L."/>
            <person name="Wei J."/>
            <person name="Que T."/>
            <person name="Du C."/>
            <person name="Cheng J."/>
            <person name="Dai P."/>
            <person name="Han X."/>
            <person name="Huang E."/>
            <person name="Gao Y."/>
            <person name="Liu J."/>
            <person name="Shao H."/>
            <person name="Ye R."/>
            <person name="Li L."/>
            <person name="Wei W."/>
            <person name="Wang X."/>
            <person name="Wang C."/>
            <person name="Yang T."/>
            <person name="Huo Q."/>
            <person name="Li W."/>
            <person name="Guo W."/>
            <person name="Chen H."/>
            <person name="Zhou L."/>
            <person name="Ni X."/>
            <person name="Tian J."/>
            <person name="Zhou Y."/>
            <person name="Sheng Y."/>
            <person name="Liu T."/>
            <person name="Pan Y."/>
            <person name="Xia L."/>
            <person name="Li J."/>
            <person name="Zhao F."/>
            <person name="Cao W."/>
        </authorList>
    </citation>
    <scope>NUCLEOTIDE SEQUENCE</scope>
    <source>
        <strain evidence="1">Dsil-2018</strain>
    </source>
</reference>
<dbReference type="Proteomes" id="UP000821865">
    <property type="component" value="Chromosome 3"/>
</dbReference>
<dbReference type="EMBL" id="CM023472">
    <property type="protein sequence ID" value="KAH7960915.1"/>
    <property type="molecule type" value="Genomic_DNA"/>
</dbReference>
<protein>
    <submittedName>
        <fullName evidence="1">Uncharacterized protein</fullName>
    </submittedName>
</protein>
<evidence type="ECO:0000313" key="1">
    <source>
        <dbReference type="EMBL" id="KAH7960915.1"/>
    </source>
</evidence>
<organism evidence="1 2">
    <name type="scientific">Dermacentor silvarum</name>
    <name type="common">Tick</name>
    <dbReference type="NCBI Taxonomy" id="543639"/>
    <lineage>
        <taxon>Eukaryota</taxon>
        <taxon>Metazoa</taxon>
        <taxon>Ecdysozoa</taxon>
        <taxon>Arthropoda</taxon>
        <taxon>Chelicerata</taxon>
        <taxon>Arachnida</taxon>
        <taxon>Acari</taxon>
        <taxon>Parasitiformes</taxon>
        <taxon>Ixodida</taxon>
        <taxon>Ixodoidea</taxon>
        <taxon>Ixodidae</taxon>
        <taxon>Rhipicephalinae</taxon>
        <taxon>Dermacentor</taxon>
    </lineage>
</organism>